<dbReference type="HOGENOM" id="CLU_051661_0_0_11"/>
<reference evidence="1 2" key="1">
    <citation type="journal article" date="2015" name="Genome Announc.">
        <title>Complete Genome Sequencing of Protease-Producing Novel Arthrobacter sp. Strain IHBB 11108 Using PacBio Single-Molecule Real-Time Sequencing Technology.</title>
        <authorList>
            <person name="Kiran S."/>
            <person name="Swarnkar M.K."/>
            <person name="Pal M."/>
            <person name="Thakur R."/>
            <person name="Tewari R."/>
            <person name="Singh A.K."/>
            <person name="Gulati A."/>
        </authorList>
    </citation>
    <scope>NUCLEOTIDE SEQUENCE [LARGE SCALE GENOMIC DNA]</scope>
    <source>
        <strain evidence="1 2">IHBB 11108</strain>
    </source>
</reference>
<evidence type="ECO:0000313" key="2">
    <source>
        <dbReference type="Proteomes" id="UP000061839"/>
    </source>
</evidence>
<organism evidence="1 2">
    <name type="scientific">Psychromicrobium lacuslunae</name>
    <dbReference type="NCBI Taxonomy" id="1618207"/>
    <lineage>
        <taxon>Bacteria</taxon>
        <taxon>Bacillati</taxon>
        <taxon>Actinomycetota</taxon>
        <taxon>Actinomycetes</taxon>
        <taxon>Micrococcales</taxon>
        <taxon>Micrococcaceae</taxon>
        <taxon>Psychromicrobium</taxon>
    </lineage>
</organism>
<evidence type="ECO:0000313" key="1">
    <source>
        <dbReference type="EMBL" id="AJT41982.1"/>
    </source>
</evidence>
<sequence length="323" mass="35491">MTTIAVGVPVTGSRVSELLTVPEQLNSWLSIVARADPRLGGEFRFTVAPGLHARGHFSCLKPDLVGWAFSWEGFKTGPLTEVLWSIRAGDADSEITVEFDPELAGDLAPAVARLLRVCAGDALGPAEWIHLKEPSELDTSVEAALAVMLDVLRRIGPEHYKLPTPCEHFTVEQLLEHAFGSYRYALDALNLHTVLQADLQRSDDYVARLAKSGQAIIEEFRHRLRGEGPDLLPAALAEEQNQFISGMLGSELFVHAWDLARATSMELTVPAGFIRYRAAQDDPAAMTPLIEQGLFKTAFPIAEDADELARVIAYTGRNPDWRP</sequence>
<dbReference type="InterPro" id="IPR017520">
    <property type="entry name" value="CHP03086"/>
</dbReference>
<dbReference type="PATRIC" id="fig|1618207.4.peg.2335"/>
<dbReference type="STRING" id="1618207.UM93_11525"/>
<evidence type="ECO:0008006" key="3">
    <source>
        <dbReference type="Google" id="ProtNLM"/>
    </source>
</evidence>
<gene>
    <name evidence="1" type="ORF">UM93_11525</name>
</gene>
<dbReference type="NCBIfam" id="TIGR03083">
    <property type="entry name" value="maleylpyruvate isomerase family mycothiol-dependent enzyme"/>
    <property type="match status" value="1"/>
</dbReference>
<dbReference type="RefSeq" id="WP_045075708.1">
    <property type="nucleotide sequence ID" value="NZ_CP011005.1"/>
</dbReference>
<dbReference type="InterPro" id="IPR034660">
    <property type="entry name" value="DinB/YfiT-like"/>
</dbReference>
<dbReference type="NCBIfam" id="TIGR03086">
    <property type="entry name" value="TIGR03086 family metal-binding protein"/>
    <property type="match status" value="1"/>
</dbReference>
<name>A0A0D4BZV8_9MICC</name>
<dbReference type="Gene3D" id="3.30.530.20">
    <property type="match status" value="1"/>
</dbReference>
<dbReference type="EMBL" id="CP011005">
    <property type="protein sequence ID" value="AJT41982.1"/>
    <property type="molecule type" value="Genomic_DNA"/>
</dbReference>
<dbReference type="AlphaFoldDB" id="A0A0D4BZV8"/>
<dbReference type="SUPFAM" id="SSF55961">
    <property type="entry name" value="Bet v1-like"/>
    <property type="match status" value="1"/>
</dbReference>
<dbReference type="SUPFAM" id="SSF109854">
    <property type="entry name" value="DinB/YfiT-like putative metalloenzymes"/>
    <property type="match status" value="1"/>
</dbReference>
<dbReference type="OrthoDB" id="8755073at2"/>
<accession>A0A0D4BZV8</accession>
<proteinExistence type="predicted"/>
<dbReference type="InterPro" id="IPR023393">
    <property type="entry name" value="START-like_dom_sf"/>
</dbReference>
<protein>
    <recommendedName>
        <fullName evidence="3">Mycothiol-dependent maleylpyruvate isomerase metal-binding domain-containing protein</fullName>
    </recommendedName>
</protein>
<dbReference type="InterPro" id="IPR017517">
    <property type="entry name" value="Maleyloyr_isom"/>
</dbReference>
<dbReference type="Proteomes" id="UP000061839">
    <property type="component" value="Chromosome"/>
</dbReference>
<keyword evidence="2" id="KW-1185">Reference proteome</keyword>
<dbReference type="KEGG" id="ari:UM93_11525"/>